<gene>
    <name evidence="1" type="ORF">D9619_009229</name>
</gene>
<sequence length="93" mass="10168">MLFGLVSRHHIRHSGLLDFCSEYRSQHIYVAVNWVVLISTYAKLLSVARPAALGLLASTHSALPVPVVCASEYPDGTVLQQFLQAAVVYSVTI</sequence>
<evidence type="ECO:0000313" key="1">
    <source>
        <dbReference type="EMBL" id="KAF5329621.1"/>
    </source>
</evidence>
<reference evidence="1 2" key="1">
    <citation type="journal article" date="2020" name="ISME J.">
        <title>Uncovering the hidden diversity of litter-decomposition mechanisms in mushroom-forming fungi.</title>
        <authorList>
            <person name="Floudas D."/>
            <person name="Bentzer J."/>
            <person name="Ahren D."/>
            <person name="Johansson T."/>
            <person name="Persson P."/>
            <person name="Tunlid A."/>
        </authorList>
    </citation>
    <scope>NUCLEOTIDE SEQUENCE [LARGE SCALE GENOMIC DNA]</scope>
    <source>
        <strain evidence="1 2">CBS 101986</strain>
    </source>
</reference>
<evidence type="ECO:0000313" key="2">
    <source>
        <dbReference type="Proteomes" id="UP000567179"/>
    </source>
</evidence>
<accession>A0A8H5FAC7</accession>
<dbReference type="Proteomes" id="UP000567179">
    <property type="component" value="Unassembled WGS sequence"/>
</dbReference>
<protein>
    <submittedName>
        <fullName evidence="1">Uncharacterized protein</fullName>
    </submittedName>
</protein>
<organism evidence="1 2">
    <name type="scientific">Psilocybe cf. subviscida</name>
    <dbReference type="NCBI Taxonomy" id="2480587"/>
    <lineage>
        <taxon>Eukaryota</taxon>
        <taxon>Fungi</taxon>
        <taxon>Dikarya</taxon>
        <taxon>Basidiomycota</taxon>
        <taxon>Agaricomycotina</taxon>
        <taxon>Agaricomycetes</taxon>
        <taxon>Agaricomycetidae</taxon>
        <taxon>Agaricales</taxon>
        <taxon>Agaricineae</taxon>
        <taxon>Strophariaceae</taxon>
        <taxon>Psilocybe</taxon>
    </lineage>
</organism>
<proteinExistence type="predicted"/>
<dbReference type="AlphaFoldDB" id="A0A8H5FAC7"/>
<dbReference type="EMBL" id="JAACJJ010000002">
    <property type="protein sequence ID" value="KAF5329621.1"/>
    <property type="molecule type" value="Genomic_DNA"/>
</dbReference>
<name>A0A8H5FAC7_9AGAR</name>
<keyword evidence="2" id="KW-1185">Reference proteome</keyword>
<comment type="caution">
    <text evidence="1">The sequence shown here is derived from an EMBL/GenBank/DDBJ whole genome shotgun (WGS) entry which is preliminary data.</text>
</comment>